<evidence type="ECO:0000313" key="7">
    <source>
        <dbReference type="Proteomes" id="UP000465302"/>
    </source>
</evidence>
<dbReference type="Pfam" id="PF16925">
    <property type="entry name" value="TetR_C_13"/>
    <property type="match status" value="1"/>
</dbReference>
<dbReference type="SUPFAM" id="SSF48498">
    <property type="entry name" value="Tetracyclin repressor-like, C-terminal domain"/>
    <property type="match status" value="1"/>
</dbReference>
<dbReference type="PROSITE" id="PS50977">
    <property type="entry name" value="HTH_TETR_2"/>
    <property type="match status" value="1"/>
</dbReference>
<keyword evidence="2 4" id="KW-0238">DNA-binding</keyword>
<evidence type="ECO:0000313" key="6">
    <source>
        <dbReference type="EMBL" id="GFG51676.1"/>
    </source>
</evidence>
<dbReference type="InterPro" id="IPR009057">
    <property type="entry name" value="Homeodomain-like_sf"/>
</dbReference>
<dbReference type="EMBL" id="BLKS01000001">
    <property type="protein sequence ID" value="GFG51676.1"/>
    <property type="molecule type" value="Genomic_DNA"/>
</dbReference>
<evidence type="ECO:0000259" key="5">
    <source>
        <dbReference type="PROSITE" id="PS50977"/>
    </source>
</evidence>
<feature type="DNA-binding region" description="H-T-H motif" evidence="4">
    <location>
        <begin position="41"/>
        <end position="60"/>
    </location>
</feature>
<evidence type="ECO:0000256" key="2">
    <source>
        <dbReference type="ARBA" id="ARBA00023125"/>
    </source>
</evidence>
<dbReference type="Pfam" id="PF00440">
    <property type="entry name" value="TetR_N"/>
    <property type="match status" value="1"/>
</dbReference>
<dbReference type="RefSeq" id="WP_207767262.1">
    <property type="nucleotide sequence ID" value="NZ_BLKS01000001.1"/>
</dbReference>
<dbReference type="InterPro" id="IPR011075">
    <property type="entry name" value="TetR_C"/>
</dbReference>
<gene>
    <name evidence="6" type="ORF">MAGR_31170</name>
</gene>
<dbReference type="InterPro" id="IPR001647">
    <property type="entry name" value="HTH_TetR"/>
</dbReference>
<dbReference type="Proteomes" id="UP000465302">
    <property type="component" value="Unassembled WGS sequence"/>
</dbReference>
<keyword evidence="3" id="KW-0804">Transcription</keyword>
<comment type="caution">
    <text evidence="6">The sequence shown here is derived from an EMBL/GenBank/DDBJ whole genome shotgun (WGS) entry which is preliminary data.</text>
</comment>
<dbReference type="GO" id="GO:0003677">
    <property type="term" value="F:DNA binding"/>
    <property type="evidence" value="ECO:0007669"/>
    <property type="project" value="UniProtKB-UniRule"/>
</dbReference>
<reference evidence="6 7" key="1">
    <citation type="journal article" date="2019" name="Emerg. Microbes Infect.">
        <title>Comprehensive subspecies identification of 175 nontuberculous mycobacteria species based on 7547 genomic profiles.</title>
        <authorList>
            <person name="Matsumoto Y."/>
            <person name="Kinjo T."/>
            <person name="Motooka D."/>
            <person name="Nabeya D."/>
            <person name="Jung N."/>
            <person name="Uechi K."/>
            <person name="Horii T."/>
            <person name="Iida T."/>
            <person name="Fujita J."/>
            <person name="Nakamura S."/>
        </authorList>
    </citation>
    <scope>NUCLEOTIDE SEQUENCE [LARGE SCALE GENOMIC DNA]</scope>
    <source>
        <strain evidence="6 7">JCM 6377</strain>
    </source>
</reference>
<organism evidence="6 7">
    <name type="scientific">Mycolicibacterium agri</name>
    <name type="common">Mycobacterium agri</name>
    <dbReference type="NCBI Taxonomy" id="36811"/>
    <lineage>
        <taxon>Bacteria</taxon>
        <taxon>Bacillati</taxon>
        <taxon>Actinomycetota</taxon>
        <taxon>Actinomycetes</taxon>
        <taxon>Mycobacteriales</taxon>
        <taxon>Mycobacteriaceae</taxon>
        <taxon>Mycolicibacterium</taxon>
    </lineage>
</organism>
<evidence type="ECO:0000256" key="3">
    <source>
        <dbReference type="ARBA" id="ARBA00023163"/>
    </source>
</evidence>
<feature type="domain" description="HTH tetR-type" evidence="5">
    <location>
        <begin position="18"/>
        <end position="78"/>
    </location>
</feature>
<accession>A0A7I9W396</accession>
<sequence length="216" mass="23915">MSPQTHRGAKSRLTSRGAATRNRIVLAAAELMHVQGVATTTIDEVLAASATSKSQFYQHFEDKSELVYEVINLRAQEILSWQRLRLEKVDSLRGLQQWRDAMVQRCVLRRGLWGCELGSLAAELSDTDDKARASLAEHFAEWRSILAGALERMRDNGVLRDDIDAKALATGLLAAVEGGYLLSQTAHDPRLMQTSLDAAIAHIMSFAPENGERTSR</sequence>
<dbReference type="PANTHER" id="PTHR47506">
    <property type="entry name" value="TRANSCRIPTIONAL REGULATORY PROTEIN"/>
    <property type="match status" value="1"/>
</dbReference>
<dbReference type="SUPFAM" id="SSF46689">
    <property type="entry name" value="Homeodomain-like"/>
    <property type="match status" value="1"/>
</dbReference>
<dbReference type="InterPro" id="IPR036271">
    <property type="entry name" value="Tet_transcr_reg_TetR-rel_C_sf"/>
</dbReference>
<protein>
    <submittedName>
        <fullName evidence="6">Transcriptional regulator</fullName>
    </submittedName>
</protein>
<evidence type="ECO:0000256" key="1">
    <source>
        <dbReference type="ARBA" id="ARBA00023015"/>
    </source>
</evidence>
<keyword evidence="1" id="KW-0805">Transcription regulation</keyword>
<dbReference type="AlphaFoldDB" id="A0A7I9W396"/>
<name>A0A7I9W396_MYCAG</name>
<dbReference type="PANTHER" id="PTHR47506:SF1">
    <property type="entry name" value="HTH-TYPE TRANSCRIPTIONAL REGULATOR YJDC"/>
    <property type="match status" value="1"/>
</dbReference>
<proteinExistence type="predicted"/>
<evidence type="ECO:0000256" key="4">
    <source>
        <dbReference type="PROSITE-ProRule" id="PRU00335"/>
    </source>
</evidence>
<dbReference type="Gene3D" id="1.10.357.10">
    <property type="entry name" value="Tetracycline Repressor, domain 2"/>
    <property type="match status" value="1"/>
</dbReference>